<name>A0AA39Z7X6_9PEZI</name>
<protein>
    <submittedName>
        <fullName evidence="1">Uncharacterized protein</fullName>
    </submittedName>
</protein>
<dbReference type="Proteomes" id="UP001174997">
    <property type="component" value="Unassembled WGS sequence"/>
</dbReference>
<keyword evidence="2" id="KW-1185">Reference proteome</keyword>
<sequence>MGVMAEDLNATVARVRIALIQSQVRDQAAAPVKRARRRSTTTAVYAGSKDGVPVFSKQRVVRVI</sequence>
<organism evidence="1 2">
    <name type="scientific">Cercophora samala</name>
    <dbReference type="NCBI Taxonomy" id="330535"/>
    <lineage>
        <taxon>Eukaryota</taxon>
        <taxon>Fungi</taxon>
        <taxon>Dikarya</taxon>
        <taxon>Ascomycota</taxon>
        <taxon>Pezizomycotina</taxon>
        <taxon>Sordariomycetes</taxon>
        <taxon>Sordariomycetidae</taxon>
        <taxon>Sordariales</taxon>
        <taxon>Lasiosphaeriaceae</taxon>
        <taxon>Cercophora</taxon>
    </lineage>
</organism>
<reference evidence="1" key="1">
    <citation type="submission" date="2023-06" db="EMBL/GenBank/DDBJ databases">
        <title>Genome-scale phylogeny and comparative genomics of the fungal order Sordariales.</title>
        <authorList>
            <consortium name="Lawrence Berkeley National Laboratory"/>
            <person name="Hensen N."/>
            <person name="Bonometti L."/>
            <person name="Westerberg I."/>
            <person name="Brannstrom I.O."/>
            <person name="Guillou S."/>
            <person name="Cros-Aarteil S."/>
            <person name="Calhoun S."/>
            <person name="Haridas S."/>
            <person name="Kuo A."/>
            <person name="Mondo S."/>
            <person name="Pangilinan J."/>
            <person name="Riley R."/>
            <person name="Labutti K."/>
            <person name="Andreopoulos B."/>
            <person name="Lipzen A."/>
            <person name="Chen C."/>
            <person name="Yanf M."/>
            <person name="Daum C."/>
            <person name="Ng V."/>
            <person name="Clum A."/>
            <person name="Steindorff A."/>
            <person name="Ohm R."/>
            <person name="Martin F."/>
            <person name="Silar P."/>
            <person name="Natvig D."/>
            <person name="Lalanne C."/>
            <person name="Gautier V."/>
            <person name="Ament-Velasquez S.L."/>
            <person name="Kruys A."/>
            <person name="Hutchinson M.I."/>
            <person name="Powell A.J."/>
            <person name="Barry K."/>
            <person name="Miller A.N."/>
            <person name="Grigoriev I.V."/>
            <person name="Debuchy R."/>
            <person name="Gladieux P."/>
            <person name="Thoren M.H."/>
            <person name="Johannesson H."/>
        </authorList>
    </citation>
    <scope>NUCLEOTIDE SEQUENCE</scope>
    <source>
        <strain evidence="1">CBS 307.81</strain>
    </source>
</reference>
<evidence type="ECO:0000313" key="1">
    <source>
        <dbReference type="EMBL" id="KAK0665829.1"/>
    </source>
</evidence>
<comment type="caution">
    <text evidence="1">The sequence shown here is derived from an EMBL/GenBank/DDBJ whole genome shotgun (WGS) entry which is preliminary data.</text>
</comment>
<accession>A0AA39Z7X6</accession>
<dbReference type="EMBL" id="JAULSY010000101">
    <property type="protein sequence ID" value="KAK0665829.1"/>
    <property type="molecule type" value="Genomic_DNA"/>
</dbReference>
<dbReference type="AlphaFoldDB" id="A0AA39Z7X6"/>
<proteinExistence type="predicted"/>
<gene>
    <name evidence="1" type="ORF">QBC41DRAFT_231942</name>
</gene>
<evidence type="ECO:0000313" key="2">
    <source>
        <dbReference type="Proteomes" id="UP001174997"/>
    </source>
</evidence>